<keyword evidence="1" id="KW-0472">Membrane</keyword>
<protein>
    <submittedName>
        <fullName evidence="2">Uncharacterized protein</fullName>
    </submittedName>
</protein>
<feature type="transmembrane region" description="Helical" evidence="1">
    <location>
        <begin position="118"/>
        <end position="136"/>
    </location>
</feature>
<feature type="transmembrane region" description="Helical" evidence="1">
    <location>
        <begin position="12"/>
        <end position="33"/>
    </location>
</feature>
<evidence type="ECO:0000256" key="1">
    <source>
        <dbReference type="SAM" id="Phobius"/>
    </source>
</evidence>
<accession>A0A182NC38</accession>
<keyword evidence="3" id="KW-1185">Reference proteome</keyword>
<feature type="transmembrane region" description="Helical" evidence="1">
    <location>
        <begin position="45"/>
        <end position="66"/>
    </location>
</feature>
<dbReference type="EnsemblMetazoa" id="ADIR005202-RA">
    <property type="protein sequence ID" value="ADIR005202-PA"/>
    <property type="gene ID" value="ADIR005202"/>
</dbReference>
<dbReference type="Proteomes" id="UP000075884">
    <property type="component" value="Unassembled WGS sequence"/>
</dbReference>
<organism evidence="2 3">
    <name type="scientific">Anopheles dirus</name>
    <dbReference type="NCBI Taxonomy" id="7168"/>
    <lineage>
        <taxon>Eukaryota</taxon>
        <taxon>Metazoa</taxon>
        <taxon>Ecdysozoa</taxon>
        <taxon>Arthropoda</taxon>
        <taxon>Hexapoda</taxon>
        <taxon>Insecta</taxon>
        <taxon>Pterygota</taxon>
        <taxon>Neoptera</taxon>
        <taxon>Endopterygota</taxon>
        <taxon>Diptera</taxon>
        <taxon>Nematocera</taxon>
        <taxon>Culicoidea</taxon>
        <taxon>Culicidae</taxon>
        <taxon>Anophelinae</taxon>
        <taxon>Anopheles</taxon>
    </lineage>
</organism>
<name>A0A182NC38_9DIPT</name>
<evidence type="ECO:0000313" key="3">
    <source>
        <dbReference type="Proteomes" id="UP000075884"/>
    </source>
</evidence>
<feature type="transmembrane region" description="Helical" evidence="1">
    <location>
        <begin position="198"/>
        <end position="217"/>
    </location>
</feature>
<feature type="transmembrane region" description="Helical" evidence="1">
    <location>
        <begin position="148"/>
        <end position="172"/>
    </location>
</feature>
<proteinExistence type="predicted"/>
<keyword evidence="1" id="KW-0812">Transmembrane</keyword>
<reference evidence="2" key="2">
    <citation type="submission" date="2020-05" db="UniProtKB">
        <authorList>
            <consortium name="EnsemblMetazoa"/>
        </authorList>
    </citation>
    <scope>IDENTIFICATION</scope>
    <source>
        <strain evidence="2">WRAIR2</strain>
    </source>
</reference>
<feature type="transmembrane region" description="Helical" evidence="1">
    <location>
        <begin position="78"/>
        <end position="98"/>
    </location>
</feature>
<dbReference type="VEuPathDB" id="VectorBase:ADIR005202"/>
<evidence type="ECO:0000313" key="2">
    <source>
        <dbReference type="EnsemblMetazoa" id="ADIR005202-PA"/>
    </source>
</evidence>
<reference evidence="3" key="1">
    <citation type="submission" date="2013-03" db="EMBL/GenBank/DDBJ databases">
        <title>The Genome Sequence of Anopheles dirus WRAIR2.</title>
        <authorList>
            <consortium name="The Broad Institute Genomics Platform"/>
            <person name="Neafsey D.E."/>
            <person name="Walton C."/>
            <person name="Walker B."/>
            <person name="Young S.K."/>
            <person name="Zeng Q."/>
            <person name="Gargeya S."/>
            <person name="Fitzgerald M."/>
            <person name="Haas B."/>
            <person name="Abouelleil A."/>
            <person name="Allen A.W."/>
            <person name="Alvarado L."/>
            <person name="Arachchi H.M."/>
            <person name="Berlin A.M."/>
            <person name="Chapman S.B."/>
            <person name="Gainer-Dewar J."/>
            <person name="Goldberg J."/>
            <person name="Griggs A."/>
            <person name="Gujja S."/>
            <person name="Hansen M."/>
            <person name="Howarth C."/>
            <person name="Imamovic A."/>
            <person name="Ireland A."/>
            <person name="Larimer J."/>
            <person name="McCowan C."/>
            <person name="Murphy C."/>
            <person name="Pearson M."/>
            <person name="Poon T.W."/>
            <person name="Priest M."/>
            <person name="Roberts A."/>
            <person name="Saif S."/>
            <person name="Shea T."/>
            <person name="Sisk P."/>
            <person name="Sykes S."/>
            <person name="Wortman J."/>
            <person name="Nusbaum C."/>
            <person name="Birren B."/>
        </authorList>
    </citation>
    <scope>NUCLEOTIDE SEQUENCE [LARGE SCALE GENOMIC DNA]</scope>
    <source>
        <strain evidence="3">WRAIR2</strain>
    </source>
</reference>
<keyword evidence="1" id="KW-1133">Transmembrane helix</keyword>
<sequence>MCTAHSSTMNQQLSRVATCIGHVVLAAVTGWSLKYLPSPSSTLGVPVVYILLWCLLAYSVLGIVRFSHPQPGSALRLLYDQLALVTKVCPLPFLNAQLYLQQLEQLGNLFFPGTERGLGYAFLLMALGAFVVCNVFRDLNRRHIGEHVATGVLLLNALGLGVVAGATGNYWASGLVVSFVSKHFLLPVLAERYQIPHALLYTYGLSFYEIFVVNAVADAQALMNIKSR</sequence>
<dbReference type="AlphaFoldDB" id="A0A182NC38"/>